<dbReference type="SUPFAM" id="SSF53474">
    <property type="entry name" value="alpha/beta-Hydrolases"/>
    <property type="match status" value="1"/>
</dbReference>
<name>A0A367W149_9PROT</name>
<evidence type="ECO:0000313" key="3">
    <source>
        <dbReference type="Proteomes" id="UP000253226"/>
    </source>
</evidence>
<evidence type="ECO:0000256" key="1">
    <source>
        <dbReference type="ARBA" id="ARBA00022801"/>
    </source>
</evidence>
<organism evidence="2 3">
    <name type="scientific">Thalassospira profundimaris</name>
    <dbReference type="NCBI Taxonomy" id="502049"/>
    <lineage>
        <taxon>Bacteria</taxon>
        <taxon>Pseudomonadati</taxon>
        <taxon>Pseudomonadota</taxon>
        <taxon>Alphaproteobacteria</taxon>
        <taxon>Rhodospirillales</taxon>
        <taxon>Thalassospiraceae</taxon>
        <taxon>Thalassospira</taxon>
    </lineage>
</organism>
<evidence type="ECO:0000313" key="2">
    <source>
        <dbReference type="EMBL" id="RCK33107.1"/>
    </source>
</evidence>
<protein>
    <submittedName>
        <fullName evidence="2">Hydrolase</fullName>
    </submittedName>
</protein>
<comment type="caution">
    <text evidence="2">The sequence shown here is derived from an EMBL/GenBank/DDBJ whole genome shotgun (WGS) entry which is preliminary data.</text>
</comment>
<dbReference type="AlphaFoldDB" id="A0A367W149"/>
<dbReference type="PANTHER" id="PTHR22946:SF9">
    <property type="entry name" value="POLYKETIDE TRANSFERASE AF380"/>
    <property type="match status" value="1"/>
</dbReference>
<keyword evidence="1 2" id="KW-0378">Hydrolase</keyword>
<accession>A0A367W149</accession>
<dbReference type="PANTHER" id="PTHR22946">
    <property type="entry name" value="DIENELACTONE HYDROLASE DOMAIN-CONTAINING PROTEIN-RELATED"/>
    <property type="match status" value="1"/>
</dbReference>
<reference evidence="2 3" key="1">
    <citation type="submission" date="2014-07" db="EMBL/GenBank/DDBJ databases">
        <title>Draft genome sequence of Thalassospira profundimaris 35.</title>
        <authorList>
            <person name="Lai Q."/>
            <person name="Shao Z."/>
        </authorList>
    </citation>
    <scope>NUCLEOTIDE SEQUENCE [LARGE SCALE GENOMIC DNA]</scope>
    <source>
        <strain evidence="2 3">35</strain>
    </source>
</reference>
<gene>
    <name evidence="2" type="ORF">TH19_18185</name>
</gene>
<sequence>MTGPNAPERAASIFMIAGLMLGLLVGIAASPTKAAAQATAKAPTAISVTIPALPYPVSGLRQRLTAMGKSIPAVDESLQLDIPGTYYAPVKDMPTDQPDGHPAIVVLPDCDDHFPAHWITLFQEQGTGVLVISPNQAHPSQVYCSEGSLGNPKHGLTYWAFDALSALDYLAKQPGIDPERIAIVGYGYGGGAAQLAIYREGHAKHYNRRFRALVGLRPQCMSEMNNFVPSLLIGVKNDPFNPPSWCKWRMDRDLTPARASVRFEMLENGETFEKQATRTELPIETSPKVANIVTEFLSQNGISPQNSKN</sequence>
<dbReference type="GO" id="GO:0052689">
    <property type="term" value="F:carboxylic ester hydrolase activity"/>
    <property type="evidence" value="ECO:0007669"/>
    <property type="project" value="UniProtKB-ARBA"/>
</dbReference>
<dbReference type="EMBL" id="JPWF01000013">
    <property type="protein sequence ID" value="RCK33107.1"/>
    <property type="molecule type" value="Genomic_DNA"/>
</dbReference>
<dbReference type="RefSeq" id="WP_114103674.1">
    <property type="nucleotide sequence ID" value="NZ_JPWF01000013.1"/>
</dbReference>
<proteinExistence type="predicted"/>
<dbReference type="OrthoDB" id="7349315at2"/>
<dbReference type="InterPro" id="IPR050261">
    <property type="entry name" value="FrsA_esterase"/>
</dbReference>
<dbReference type="Gene3D" id="3.40.50.1820">
    <property type="entry name" value="alpha/beta hydrolase"/>
    <property type="match status" value="1"/>
</dbReference>
<dbReference type="InterPro" id="IPR029058">
    <property type="entry name" value="AB_hydrolase_fold"/>
</dbReference>
<dbReference type="Proteomes" id="UP000253226">
    <property type="component" value="Unassembled WGS sequence"/>
</dbReference>